<evidence type="ECO:0000313" key="4">
    <source>
        <dbReference type="Proteomes" id="UP000239724"/>
    </source>
</evidence>
<dbReference type="PANTHER" id="PTHR32063:SF8">
    <property type="entry name" value="CATION EFFLUX PROTEIN"/>
    <property type="match status" value="1"/>
</dbReference>
<evidence type="ECO:0000256" key="1">
    <source>
        <dbReference type="SAM" id="MobiDB-lite"/>
    </source>
</evidence>
<organism evidence="3 4">
    <name type="scientific">Rhodopila globiformis</name>
    <name type="common">Rhodopseudomonas globiformis</name>
    <dbReference type="NCBI Taxonomy" id="1071"/>
    <lineage>
        <taxon>Bacteria</taxon>
        <taxon>Pseudomonadati</taxon>
        <taxon>Pseudomonadota</taxon>
        <taxon>Alphaproteobacteria</taxon>
        <taxon>Acetobacterales</taxon>
        <taxon>Acetobacteraceae</taxon>
        <taxon>Rhodopila</taxon>
    </lineage>
</organism>
<dbReference type="Gene3D" id="3.30.70.1320">
    <property type="entry name" value="Multidrug efflux transporter AcrB pore domain like"/>
    <property type="match status" value="1"/>
</dbReference>
<accession>A0A2S6NAJ7</accession>
<dbReference type="Gene3D" id="3.30.70.1440">
    <property type="entry name" value="Multidrug efflux transporter AcrB pore domain"/>
    <property type="match status" value="1"/>
</dbReference>
<dbReference type="PANTHER" id="PTHR32063">
    <property type="match status" value="1"/>
</dbReference>
<dbReference type="OrthoDB" id="9759330at2"/>
<feature type="transmembrane region" description="Helical" evidence="2">
    <location>
        <begin position="438"/>
        <end position="462"/>
    </location>
</feature>
<keyword evidence="2" id="KW-1133">Transmembrane helix</keyword>
<dbReference type="InterPro" id="IPR027463">
    <property type="entry name" value="AcrB_DN_DC_subdom"/>
</dbReference>
<dbReference type="GO" id="GO:0042910">
    <property type="term" value="F:xenobiotic transmembrane transporter activity"/>
    <property type="evidence" value="ECO:0007669"/>
    <property type="project" value="TreeGrafter"/>
</dbReference>
<keyword evidence="4" id="KW-1185">Reference proteome</keyword>
<gene>
    <name evidence="3" type="ORF">CCS01_17040</name>
</gene>
<feature type="transmembrane region" description="Helical" evidence="2">
    <location>
        <begin position="929"/>
        <end position="952"/>
    </location>
</feature>
<dbReference type="Pfam" id="PF00873">
    <property type="entry name" value="ACR_tran"/>
    <property type="match status" value="1"/>
</dbReference>
<dbReference type="EMBL" id="NHRY01000186">
    <property type="protein sequence ID" value="PPQ31652.1"/>
    <property type="molecule type" value="Genomic_DNA"/>
</dbReference>
<dbReference type="Gene3D" id="3.30.2090.10">
    <property type="entry name" value="Multidrug efflux transporter AcrB TolC docking domain, DN and DC subdomains"/>
    <property type="match status" value="2"/>
</dbReference>
<reference evidence="3 4" key="1">
    <citation type="journal article" date="2018" name="Arch. Microbiol.">
        <title>New insights into the metabolic potential of the phototrophic purple bacterium Rhodopila globiformis DSM 161(T) from its draft genome sequence and evidence for a vanadium-dependent nitrogenase.</title>
        <authorList>
            <person name="Imhoff J.F."/>
            <person name="Rahn T."/>
            <person name="Kunzel S."/>
            <person name="Neulinger S.C."/>
        </authorList>
    </citation>
    <scope>NUCLEOTIDE SEQUENCE [LARGE SCALE GENOMIC DNA]</scope>
    <source>
        <strain evidence="3 4">DSM 161</strain>
    </source>
</reference>
<feature type="transmembrane region" description="Helical" evidence="2">
    <location>
        <begin position="386"/>
        <end position="405"/>
    </location>
</feature>
<dbReference type="Proteomes" id="UP000239724">
    <property type="component" value="Unassembled WGS sequence"/>
</dbReference>
<feature type="transmembrane region" description="Helical" evidence="2">
    <location>
        <begin position="983"/>
        <end position="1009"/>
    </location>
</feature>
<feature type="transmembrane region" description="Helical" evidence="2">
    <location>
        <begin position="65"/>
        <end position="82"/>
    </location>
</feature>
<comment type="caution">
    <text evidence="3">The sequence shown here is derived from an EMBL/GenBank/DDBJ whole genome shotgun (WGS) entry which is preliminary data.</text>
</comment>
<feature type="transmembrane region" description="Helical" evidence="2">
    <location>
        <begin position="412"/>
        <end position="432"/>
    </location>
</feature>
<feature type="transmembrane region" description="Helical" evidence="2">
    <location>
        <begin position="586"/>
        <end position="606"/>
    </location>
</feature>
<evidence type="ECO:0000313" key="3">
    <source>
        <dbReference type="EMBL" id="PPQ31652.1"/>
    </source>
</evidence>
<keyword evidence="2" id="KW-0472">Membrane</keyword>
<dbReference type="GO" id="GO:0005886">
    <property type="term" value="C:plasma membrane"/>
    <property type="evidence" value="ECO:0007669"/>
    <property type="project" value="TreeGrafter"/>
</dbReference>
<keyword evidence="2" id="KW-0812">Transmembrane</keyword>
<dbReference type="InterPro" id="IPR001036">
    <property type="entry name" value="Acrflvin-R"/>
</dbReference>
<name>A0A2S6NAJ7_RHOGL</name>
<proteinExistence type="predicted"/>
<feature type="transmembrane region" description="Helical" evidence="2">
    <location>
        <begin position="1030"/>
        <end position="1050"/>
    </location>
</feature>
<protein>
    <submittedName>
        <fullName evidence="3">RND transporter</fullName>
    </submittedName>
</protein>
<feature type="region of interest" description="Disordered" evidence="1">
    <location>
        <begin position="1"/>
        <end position="27"/>
    </location>
</feature>
<sequence>MAAIRPSRDISRPEPKTAHAPDPPEPHQLRETAVTEAAPASIRGLCRDAGSAADGRSIGTGRRRCFVVLAVLILFFGGRAVLTTPTDVFPNIGVPVVAAVWSYNGLMPQDMSGRVVYFYERALTTVVSNIEHIESQSVYGFGVVKVFFHPGTDINAAQAQIAAVSQTVLKQMPVGITPPLILVYNASSVPVMNLQISSNNLPVERLQDLAQNFLRPSLIKVQGAAVPLPYGGVPRYVQVDLDQQKLLARGLSGSDVLAALGEQNVVVPAGDQKIGQIDYLVTTNAAPVEIATFNNLPIKRVNGAIVYLRDVAHVHSGGPPQVNMVLVKGHQAVLLPVLKTGDASTLAVVAGIKKMLPQLQQTLPEGVKITVLNDASVFVRTSVVDVVQEMAIAAALTGIMVLVFLGSWRSTLIIATSIPLSILCSILVLSWLGQTINVMTLGGLALAVGILVDDATVMIENITAHREQGQKLRDAIIDAANQIVVPTFVSTLCICIVFLPLLSLGGVSGYLFLPLAEAIVFAMIASFILSRTLVPTMAAYLLRHENLHAPPGRNPFSRFRVGFETGFAAFRETYRTVLEWAVHHRLWFITGFLAAMAGSLALVTVLGRDFFPSVNAGEIDLHMRAPVGTRIDHTAKLAMQVEQAIRDILPGKVESISENIGLPIAGVNLAYSDTGTIGPADADFTITLASADAPSDQLAFALRRELPKRFPGVMFSLLPGDITEKILNFGLPAPIDVQVIGRDQRANMAYAEKILGRIRHVVGIADAHIQQEFDQPTLRIAVNRSYALETQMTARDVAQNALITLSGSGQVQPNYWLDTRTGVSYLINAQTPQPQMDTTGDLETTPVSGPDIEGTQLLGALGVIERTGSPEVVSHYDIAPVIDIYAASQVRDVGGVFADVQRIVADTKKDVPRGSHVEIRGQATLLSSAYTQLIGGLGVSIMLVYLVIVVNFQSWLDPFIIITALPAAVAGIVWSLFVTDTTISVPALTGAIMCMGTATANSILVVSFARERFAEHGDAVRAAVEAGYARVRPVLMTALAMIIGMLPMSLSNTENAPLGRAVMGGLALATVSTLLFVPAVFAMLRGRAGGMNPGQANEDREAAQ</sequence>
<dbReference type="SUPFAM" id="SSF82714">
    <property type="entry name" value="Multidrug efflux transporter AcrB TolC docking domain, DN and DC subdomains"/>
    <property type="match status" value="1"/>
</dbReference>
<dbReference type="Gene3D" id="1.20.1640.10">
    <property type="entry name" value="Multidrug efflux transporter AcrB transmembrane domain"/>
    <property type="match status" value="2"/>
</dbReference>
<feature type="transmembrane region" description="Helical" evidence="2">
    <location>
        <begin position="483"/>
        <end position="504"/>
    </location>
</feature>
<dbReference type="AlphaFoldDB" id="A0A2S6NAJ7"/>
<feature type="transmembrane region" description="Helical" evidence="2">
    <location>
        <begin position="1062"/>
        <end position="1084"/>
    </location>
</feature>
<feature type="transmembrane region" description="Helical" evidence="2">
    <location>
        <begin position="959"/>
        <end position="977"/>
    </location>
</feature>
<dbReference type="PRINTS" id="PR00702">
    <property type="entry name" value="ACRIFLAVINRP"/>
</dbReference>
<dbReference type="SUPFAM" id="SSF82866">
    <property type="entry name" value="Multidrug efflux transporter AcrB transmembrane domain"/>
    <property type="match status" value="2"/>
</dbReference>
<evidence type="ECO:0000256" key="2">
    <source>
        <dbReference type="SAM" id="Phobius"/>
    </source>
</evidence>
<dbReference type="SUPFAM" id="SSF82693">
    <property type="entry name" value="Multidrug efflux transporter AcrB pore domain, PN1, PN2, PC1 and PC2 subdomains"/>
    <property type="match status" value="2"/>
</dbReference>
<feature type="transmembrane region" description="Helical" evidence="2">
    <location>
        <begin position="510"/>
        <end position="534"/>
    </location>
</feature>
<dbReference type="Gene3D" id="3.30.70.1430">
    <property type="entry name" value="Multidrug efflux transporter AcrB pore domain"/>
    <property type="match status" value="2"/>
</dbReference>